<keyword evidence="3" id="KW-0732">Signal</keyword>
<comment type="caution">
    <text evidence="4">The sequence shown here is derived from an EMBL/GenBank/DDBJ whole genome shotgun (WGS) entry which is preliminary data.</text>
</comment>
<evidence type="ECO:0000313" key="4">
    <source>
        <dbReference type="EMBL" id="MBD0776572.1"/>
    </source>
</evidence>
<evidence type="ECO:0000313" key="5">
    <source>
        <dbReference type="Proteomes" id="UP001166021"/>
    </source>
</evidence>
<name>A0ABR7UWM8_9FLAO</name>
<keyword evidence="5" id="KW-1185">Reference proteome</keyword>
<feature type="coiled-coil region" evidence="1">
    <location>
        <begin position="92"/>
        <end position="119"/>
    </location>
</feature>
<feature type="transmembrane region" description="Helical" evidence="2">
    <location>
        <begin position="137"/>
        <end position="155"/>
    </location>
</feature>
<feature type="coiled-coil region" evidence="1">
    <location>
        <begin position="164"/>
        <end position="206"/>
    </location>
</feature>
<evidence type="ECO:0000256" key="3">
    <source>
        <dbReference type="SAM" id="SignalP"/>
    </source>
</evidence>
<gene>
    <name evidence="4" type="ORF">HPE56_02105</name>
</gene>
<dbReference type="RefSeq" id="WP_188242111.1">
    <property type="nucleotide sequence ID" value="NZ_JABTCF010000001.1"/>
</dbReference>
<keyword evidence="2" id="KW-0812">Transmembrane</keyword>
<dbReference type="EMBL" id="JABTCF010000001">
    <property type="protein sequence ID" value="MBD0776572.1"/>
    <property type="molecule type" value="Genomic_DNA"/>
</dbReference>
<reference evidence="4" key="1">
    <citation type="submission" date="2020-05" db="EMBL/GenBank/DDBJ databases">
        <title>The draft genome sequence of Maribacter sp. ANRC-HE7.</title>
        <authorList>
            <person name="Mu L."/>
        </authorList>
    </citation>
    <scope>NUCLEOTIDE SEQUENCE</scope>
    <source>
        <strain evidence="4">ANRC-HE7</strain>
    </source>
</reference>
<protein>
    <submittedName>
        <fullName evidence="4">tRNA (Guanine-N1)-methyltransferase</fullName>
    </submittedName>
</protein>
<keyword evidence="2" id="KW-0472">Membrane</keyword>
<keyword evidence="1" id="KW-0175">Coiled coil</keyword>
<keyword evidence="2" id="KW-1133">Transmembrane helix</keyword>
<dbReference type="Proteomes" id="UP001166021">
    <property type="component" value="Unassembled WGS sequence"/>
</dbReference>
<feature type="chain" id="PRO_5046541419" evidence="3">
    <location>
        <begin position="22"/>
        <end position="207"/>
    </location>
</feature>
<proteinExistence type="predicted"/>
<feature type="signal peptide" evidence="3">
    <location>
        <begin position="1"/>
        <end position="21"/>
    </location>
</feature>
<evidence type="ECO:0000256" key="1">
    <source>
        <dbReference type="SAM" id="Coils"/>
    </source>
</evidence>
<evidence type="ECO:0000256" key="2">
    <source>
        <dbReference type="SAM" id="Phobius"/>
    </source>
</evidence>
<organism evidence="4 5">
    <name type="scientific">Maribacter aquimaris</name>
    <dbReference type="NCBI Taxonomy" id="2737171"/>
    <lineage>
        <taxon>Bacteria</taxon>
        <taxon>Pseudomonadati</taxon>
        <taxon>Bacteroidota</taxon>
        <taxon>Flavobacteriia</taxon>
        <taxon>Flavobacteriales</taxon>
        <taxon>Flavobacteriaceae</taxon>
        <taxon>Maribacter</taxon>
    </lineage>
</organism>
<accession>A0ABR7UWM8</accession>
<sequence>MKGLKTLLLLLTLLSFNLHNAQEETDTTEELSLDKGTIDSQFDYIYKKSGNYRADGKRYEVVRIISLDKLRKNVMDTLNMTYKKEAELKATISGHEATISSLNKKLEETTNNLTSVSEEKDSMSFLGMLVSKTTYNFILWSIIGCLLLLFLLFVYKFRRSNTLTQEAKTALAEVETEYEDHRRRALEREQKISRQLQDEINKYKKSK</sequence>